<dbReference type="GO" id="GO:0005768">
    <property type="term" value="C:endosome"/>
    <property type="evidence" value="ECO:0007669"/>
    <property type="project" value="TreeGrafter"/>
</dbReference>
<reference evidence="2" key="1">
    <citation type="submission" date="2025-08" db="UniProtKB">
        <authorList>
            <consortium name="Ensembl"/>
        </authorList>
    </citation>
    <scope>IDENTIFICATION</scope>
</reference>
<dbReference type="GO" id="GO:0016020">
    <property type="term" value="C:membrane"/>
    <property type="evidence" value="ECO:0007669"/>
    <property type="project" value="TreeGrafter"/>
</dbReference>
<dbReference type="GO" id="GO:0001764">
    <property type="term" value="P:neuron migration"/>
    <property type="evidence" value="ECO:0007669"/>
    <property type="project" value="InterPro"/>
</dbReference>
<dbReference type="Ensembl" id="ENSEBUT00000017326.1">
    <property type="protein sequence ID" value="ENSEBUP00000016750.1"/>
    <property type="gene ID" value="ENSEBUG00000010492.1"/>
</dbReference>
<sequence length="137" mass="15644">KKKKRSLALLCAAGECSCKIGYQPDPVHPHLCLRRDWEPNQGPWPYTTFERGYDLVTGEQPSDKIFRFTYGMGRGLWLPYSKSLVVPPMELDVSPLAGCRTDLSVTEEPAQVRCSHWRSWIVQLSSRKSFDPWRCGG</sequence>
<dbReference type="InterPro" id="IPR045575">
    <property type="entry name" value="ASTN_1_2_N"/>
</dbReference>
<proteinExistence type="predicted"/>
<dbReference type="PANTHER" id="PTHR16592:SF2">
    <property type="entry name" value="ASTROTACTIN-2"/>
    <property type="match status" value="1"/>
</dbReference>
<evidence type="ECO:0000313" key="2">
    <source>
        <dbReference type="Ensembl" id="ENSEBUP00000016750.1"/>
    </source>
</evidence>
<accession>A0A8C4QKJ4</accession>
<dbReference type="InterPro" id="IPR026995">
    <property type="entry name" value="Astrotactin"/>
</dbReference>
<organism evidence="2 3">
    <name type="scientific">Eptatretus burgeri</name>
    <name type="common">Inshore hagfish</name>
    <dbReference type="NCBI Taxonomy" id="7764"/>
    <lineage>
        <taxon>Eukaryota</taxon>
        <taxon>Metazoa</taxon>
        <taxon>Chordata</taxon>
        <taxon>Craniata</taxon>
        <taxon>Vertebrata</taxon>
        <taxon>Cyclostomata</taxon>
        <taxon>Myxini</taxon>
        <taxon>Myxiniformes</taxon>
        <taxon>Myxinidae</taxon>
        <taxon>Eptatretinae</taxon>
        <taxon>Eptatretus</taxon>
    </lineage>
</organism>
<dbReference type="Proteomes" id="UP000694388">
    <property type="component" value="Unplaced"/>
</dbReference>
<reference evidence="2" key="2">
    <citation type="submission" date="2025-09" db="UniProtKB">
        <authorList>
            <consortium name="Ensembl"/>
        </authorList>
    </citation>
    <scope>IDENTIFICATION</scope>
</reference>
<dbReference type="PANTHER" id="PTHR16592">
    <property type="entry name" value="ASTROTACTIN-1-LIKE"/>
    <property type="match status" value="1"/>
</dbReference>
<evidence type="ECO:0000313" key="3">
    <source>
        <dbReference type="Proteomes" id="UP000694388"/>
    </source>
</evidence>
<keyword evidence="3" id="KW-1185">Reference proteome</keyword>
<dbReference type="GO" id="GO:0007158">
    <property type="term" value="P:neuron cell-cell adhesion"/>
    <property type="evidence" value="ECO:0007669"/>
    <property type="project" value="TreeGrafter"/>
</dbReference>
<protein>
    <recommendedName>
        <fullName evidence="1">Astrotactin-1/2 N-terminal domain-containing protein</fullName>
    </recommendedName>
</protein>
<name>A0A8C4QKJ4_EPTBU</name>
<feature type="domain" description="Astrotactin-1/2 N-terminal" evidence="1">
    <location>
        <begin position="13"/>
        <end position="114"/>
    </location>
</feature>
<dbReference type="AlphaFoldDB" id="A0A8C4QKJ4"/>
<evidence type="ECO:0000259" key="1">
    <source>
        <dbReference type="Pfam" id="PF19441"/>
    </source>
</evidence>
<dbReference type="GeneTree" id="ENSGT00390000003140"/>
<dbReference type="Pfam" id="PF19441">
    <property type="entry name" value="ASTN_1_2_N"/>
    <property type="match status" value="1"/>
</dbReference>